<dbReference type="AlphaFoldDB" id="A0AAV7MD64"/>
<dbReference type="Proteomes" id="UP001066276">
    <property type="component" value="Chromosome 10"/>
</dbReference>
<organism evidence="1 2">
    <name type="scientific">Pleurodeles waltl</name>
    <name type="common">Iberian ribbed newt</name>
    <dbReference type="NCBI Taxonomy" id="8319"/>
    <lineage>
        <taxon>Eukaryota</taxon>
        <taxon>Metazoa</taxon>
        <taxon>Chordata</taxon>
        <taxon>Craniata</taxon>
        <taxon>Vertebrata</taxon>
        <taxon>Euteleostomi</taxon>
        <taxon>Amphibia</taxon>
        <taxon>Batrachia</taxon>
        <taxon>Caudata</taxon>
        <taxon>Salamandroidea</taxon>
        <taxon>Salamandridae</taxon>
        <taxon>Pleurodelinae</taxon>
        <taxon>Pleurodeles</taxon>
    </lineage>
</organism>
<accession>A0AAV7MD64</accession>
<name>A0AAV7MD64_PLEWA</name>
<comment type="caution">
    <text evidence="1">The sequence shown here is derived from an EMBL/GenBank/DDBJ whole genome shotgun (WGS) entry which is preliminary data.</text>
</comment>
<reference evidence="1" key="1">
    <citation type="journal article" date="2022" name="bioRxiv">
        <title>Sequencing and chromosome-scale assembly of the giantPleurodeles waltlgenome.</title>
        <authorList>
            <person name="Brown T."/>
            <person name="Elewa A."/>
            <person name="Iarovenko S."/>
            <person name="Subramanian E."/>
            <person name="Araus A.J."/>
            <person name="Petzold A."/>
            <person name="Susuki M."/>
            <person name="Suzuki K.-i.T."/>
            <person name="Hayashi T."/>
            <person name="Toyoda A."/>
            <person name="Oliveira C."/>
            <person name="Osipova E."/>
            <person name="Leigh N.D."/>
            <person name="Simon A."/>
            <person name="Yun M.H."/>
        </authorList>
    </citation>
    <scope>NUCLEOTIDE SEQUENCE</scope>
    <source>
        <strain evidence="1">20211129_DDA</strain>
        <tissue evidence="1">Liver</tissue>
    </source>
</reference>
<protein>
    <submittedName>
        <fullName evidence="1">Uncharacterized protein</fullName>
    </submittedName>
</protein>
<proteinExistence type="predicted"/>
<gene>
    <name evidence="1" type="ORF">NDU88_003191</name>
</gene>
<evidence type="ECO:0000313" key="2">
    <source>
        <dbReference type="Proteomes" id="UP001066276"/>
    </source>
</evidence>
<sequence length="85" mass="9432">METESTRIADVFLKHYKHICEEAEIVSAGMFGIPPLVFTVIQRIYHGAEAKIINNIHKLAPGLQDLGESEDFTNYGGDGKSQAIR</sequence>
<evidence type="ECO:0000313" key="1">
    <source>
        <dbReference type="EMBL" id="KAJ1098075.1"/>
    </source>
</evidence>
<keyword evidence="2" id="KW-1185">Reference proteome</keyword>
<dbReference type="EMBL" id="JANPWB010000014">
    <property type="protein sequence ID" value="KAJ1098075.1"/>
    <property type="molecule type" value="Genomic_DNA"/>
</dbReference>